<dbReference type="InterPro" id="IPR036188">
    <property type="entry name" value="FAD/NAD-bd_sf"/>
</dbReference>
<dbReference type="STRING" id="145388.A0A0D2MQB2"/>
<name>A0A0D2MQB2_9CHLO</name>
<keyword evidence="1" id="KW-0813">Transport</keyword>
<keyword evidence="1" id="KW-0830">Ubiquinone</keyword>
<dbReference type="SUPFAM" id="SSF51905">
    <property type="entry name" value="FAD/NAD(P)-binding domain"/>
    <property type="match status" value="1"/>
</dbReference>
<keyword evidence="1" id="KW-0479">Metal-binding</keyword>
<dbReference type="PANTHER" id="PTHR10617">
    <property type="entry name" value="ELECTRON TRANSFER FLAVOPROTEIN-UBIQUINONE OXIDOREDUCTASE"/>
    <property type="match status" value="1"/>
</dbReference>
<keyword evidence="1" id="KW-0274">FAD</keyword>
<dbReference type="RefSeq" id="XP_013895870.1">
    <property type="nucleotide sequence ID" value="XM_014040416.1"/>
</dbReference>
<evidence type="ECO:0000256" key="1">
    <source>
        <dbReference type="RuleBase" id="RU366068"/>
    </source>
</evidence>
<dbReference type="GO" id="GO:0004174">
    <property type="term" value="F:electron-transferring-flavoprotein dehydrogenase activity"/>
    <property type="evidence" value="ECO:0007669"/>
    <property type="project" value="UniProtKB-UniRule"/>
</dbReference>
<dbReference type="OrthoDB" id="437331at2759"/>
<evidence type="ECO:0000313" key="3">
    <source>
        <dbReference type="Proteomes" id="UP000054498"/>
    </source>
</evidence>
<organism evidence="2 3">
    <name type="scientific">Monoraphidium neglectum</name>
    <dbReference type="NCBI Taxonomy" id="145388"/>
    <lineage>
        <taxon>Eukaryota</taxon>
        <taxon>Viridiplantae</taxon>
        <taxon>Chlorophyta</taxon>
        <taxon>core chlorophytes</taxon>
        <taxon>Chlorophyceae</taxon>
        <taxon>CS clade</taxon>
        <taxon>Sphaeropleales</taxon>
        <taxon>Selenastraceae</taxon>
        <taxon>Monoraphidium</taxon>
    </lineage>
</organism>
<dbReference type="GeneID" id="25728344"/>
<keyword evidence="1" id="KW-0408">Iron</keyword>
<dbReference type="Proteomes" id="UP000054498">
    <property type="component" value="Unassembled WGS sequence"/>
</dbReference>
<gene>
    <name evidence="2" type="ORF">MNEG_11114</name>
</gene>
<dbReference type="InterPro" id="IPR040156">
    <property type="entry name" value="ETF-QO"/>
</dbReference>
<dbReference type="GO" id="GO:0005743">
    <property type="term" value="C:mitochondrial inner membrane"/>
    <property type="evidence" value="ECO:0007669"/>
    <property type="project" value="TreeGrafter"/>
</dbReference>
<keyword evidence="1" id="KW-0249">Electron transport</keyword>
<comment type="cofactor">
    <cofactor evidence="1">
        <name>FAD</name>
        <dbReference type="ChEBI" id="CHEBI:57692"/>
    </cofactor>
</comment>
<proteinExistence type="predicted"/>
<reference evidence="2 3" key="1">
    <citation type="journal article" date="2013" name="BMC Genomics">
        <title>Reconstruction of the lipid metabolism for the microalga Monoraphidium neglectum from its genome sequence reveals characteristics suitable for biofuel production.</title>
        <authorList>
            <person name="Bogen C."/>
            <person name="Al-Dilaimi A."/>
            <person name="Albersmeier A."/>
            <person name="Wichmann J."/>
            <person name="Grundmann M."/>
            <person name="Rupp O."/>
            <person name="Lauersen K.J."/>
            <person name="Blifernez-Klassen O."/>
            <person name="Kalinowski J."/>
            <person name="Goesmann A."/>
            <person name="Mussgnug J.H."/>
            <person name="Kruse O."/>
        </authorList>
    </citation>
    <scope>NUCLEOTIDE SEQUENCE [LARGE SCALE GENOMIC DNA]</scope>
    <source>
        <strain evidence="2 3">SAG 48.87</strain>
    </source>
</reference>
<dbReference type="KEGG" id="mng:MNEG_11114"/>
<dbReference type="PANTHER" id="PTHR10617:SF107">
    <property type="entry name" value="ELECTRON TRANSFER FLAVOPROTEIN-UBIQUINONE OXIDOREDUCTASE, MITOCHONDRIAL"/>
    <property type="match status" value="1"/>
</dbReference>
<protein>
    <recommendedName>
        <fullName evidence="1">Electron transfer flavoprotein-ubiquinone oxidoreductase</fullName>
        <shortName evidence="1">ETF-QO</shortName>
        <ecNumber evidence="1">1.5.5.1</ecNumber>
    </recommendedName>
</protein>
<keyword evidence="1" id="KW-0411">Iron-sulfur</keyword>
<comment type="function">
    <text evidence="1">Accepts electrons from ETF and reduces ubiquinone.</text>
</comment>
<comment type="cofactor">
    <cofactor evidence="1">
        <name>[4Fe-4S] cluster</name>
        <dbReference type="ChEBI" id="CHEBI:49883"/>
    </cofactor>
    <text evidence="1">Binds 1 [4Fe-4S] cluster.</text>
</comment>
<accession>A0A0D2MQB2</accession>
<dbReference type="AlphaFoldDB" id="A0A0D2MQB2"/>
<dbReference type="Gene3D" id="3.50.50.60">
    <property type="entry name" value="FAD/NAD(P)-binding domain"/>
    <property type="match status" value="1"/>
</dbReference>
<dbReference type="Gene3D" id="3.30.9.90">
    <property type="match status" value="1"/>
</dbReference>
<dbReference type="GO" id="GO:0046872">
    <property type="term" value="F:metal ion binding"/>
    <property type="evidence" value="ECO:0007669"/>
    <property type="project" value="UniProtKB-KW"/>
</dbReference>
<keyword evidence="1 2" id="KW-0560">Oxidoreductase</keyword>
<keyword evidence="3" id="KW-1185">Reference proteome</keyword>
<keyword evidence="1" id="KW-0285">Flavoprotein</keyword>
<dbReference type="GO" id="GO:0051539">
    <property type="term" value="F:4 iron, 4 sulfur cluster binding"/>
    <property type="evidence" value="ECO:0007669"/>
    <property type="project" value="UniProtKB-UniRule"/>
</dbReference>
<dbReference type="EC" id="1.5.5.1" evidence="1"/>
<comment type="catalytic activity">
    <reaction evidence="1">
        <text>a ubiquinone + reduced [electron-transfer flavoprotein] = a ubiquinol + oxidized [electron-transfer flavoprotein] + H(+)</text>
        <dbReference type="Rhea" id="RHEA:24052"/>
        <dbReference type="Rhea" id="RHEA-COMP:9565"/>
        <dbReference type="Rhea" id="RHEA-COMP:9566"/>
        <dbReference type="Rhea" id="RHEA-COMP:10685"/>
        <dbReference type="Rhea" id="RHEA-COMP:10686"/>
        <dbReference type="ChEBI" id="CHEBI:15378"/>
        <dbReference type="ChEBI" id="CHEBI:16389"/>
        <dbReference type="ChEBI" id="CHEBI:17976"/>
        <dbReference type="ChEBI" id="CHEBI:57692"/>
        <dbReference type="ChEBI" id="CHEBI:58307"/>
        <dbReference type="EC" id="1.5.5.1"/>
    </reaction>
</comment>
<sequence>MSLRPCKQLCAEQEKDFSVCVIEKVRPRRLRRAAASSDGGPQPGAGSEVGAHILSGNVFQPTALDELFPDWRDKRGEGEEFEGLPLRVQARRDRFYALLPSAALRLPTPRQMKNKGNYIISLSELVRWLGKKAEELGVEVYPGFAGARWGDAGDPLGIWGKEVLYDWQGAVAGVATGDFGVAKDGSRKAAYAPGVDLVARCTLFGEGARGSLSEVTLSWGKTPGWGGTIIKRFGLREAAGACPQTYALGIKETPH</sequence>
<evidence type="ECO:0000313" key="2">
    <source>
        <dbReference type="EMBL" id="KIY96850.1"/>
    </source>
</evidence>
<dbReference type="EMBL" id="KK102816">
    <property type="protein sequence ID" value="KIY96850.1"/>
    <property type="molecule type" value="Genomic_DNA"/>
</dbReference>